<dbReference type="Pfam" id="PF00069">
    <property type="entry name" value="Pkinase"/>
    <property type="match status" value="1"/>
</dbReference>
<feature type="non-terminal residue" evidence="3">
    <location>
        <position position="1"/>
    </location>
</feature>
<dbReference type="Gene3D" id="1.10.510.10">
    <property type="entry name" value="Transferase(Phosphotransferase) domain 1"/>
    <property type="match status" value="1"/>
</dbReference>
<feature type="region of interest" description="Disordered" evidence="1">
    <location>
        <begin position="103"/>
        <end position="127"/>
    </location>
</feature>
<evidence type="ECO:0000259" key="2">
    <source>
        <dbReference type="PROSITE" id="PS50011"/>
    </source>
</evidence>
<feature type="domain" description="Protein kinase" evidence="2">
    <location>
        <begin position="167"/>
        <end position="426"/>
    </location>
</feature>
<dbReference type="InterPro" id="IPR011009">
    <property type="entry name" value="Kinase-like_dom_sf"/>
</dbReference>
<dbReference type="AlphaFoldDB" id="A0A6A4Y631"/>
<dbReference type="SMART" id="SM00220">
    <property type="entry name" value="S_TKc"/>
    <property type="match status" value="1"/>
</dbReference>
<gene>
    <name evidence="3" type="ORF">As57867_017626</name>
</gene>
<dbReference type="InterPro" id="IPR000719">
    <property type="entry name" value="Prot_kinase_dom"/>
</dbReference>
<sequence>AAGDLLLGLGHTTDAITAFEWGLQDNPTAVACHVGLAKAKDIHDAATRSRALLTRLASNADMREWIMDKRFVAAFLAAQSGPRSGNNDNDPRVQQALAWIQGPIKPPAPATSKPPNHHPSSGPTRSTNHRAIELLAPTTLDPTASLDDLCRYIHSSLTTTTWHIMGHFYLDSSDDGPQLAVFPASHKKQTGKSFVVKLTQCDDELAFADAVDAFQGDKSAFLVDWIDWGPVTLAGVDCFALVMERGQGNCHDQLREIQSDAFLRLRCVDHVTRAVGYLHTNEYVHGDLKLENVVQFGSYKLIDFDNATRMGHTMARRCTKSYCPPELALHLRAGGPPVQASATFDLWCLGVLVLKLFVKNGVLVEFDGLDGDAILDVIAAPGFSFQASLRAADVNGRQRKYLAKCLEPNPAKRATSIHTMLKVVELKANATTTTHLIPHQASCVPCTLPCVWSLSIDHTRRRVPTGDALRLVPCTVRFLAPQSTGCLYAVDGGATATVPADSKAVQLVLPFLRVLRSLVEVVDYLADEGLAVDVLTAFNLAATSFPAWDALDKTVQALESIHSTSVLSLESDLDVWLERMAGPSSSMDEMELQRLHFDVVQAFTKFATAPETHERVADLLNAIGATTQGGSEAVAVVCGLRKGKPAGATDDQWLCATHATTTPVSLLACPKPPHASHHPWPGIWMLDTKQPVPSGWDSHVDRLRTVTFQVRFQCEHHGGCADNATEVDLVGGSDAMQRVLPVLKASAQLLKGLTLASYYELAVGDGFEFDFQHALRHINFVAALEKLHDGVPLPADAALDTMTDRLENEDLEDDQAAEIMDHLRRMFLEHRHSKMLGDAIQTLGLAEEHTPVALNGLYKTTLDDGNVRWVCANHVTIVP</sequence>
<protein>
    <recommendedName>
        <fullName evidence="2">Protein kinase domain-containing protein</fullName>
    </recommendedName>
</protein>
<dbReference type="OrthoDB" id="66170at2759"/>
<dbReference type="EMBL" id="VJMH01006229">
    <property type="protein sequence ID" value="KAF0691010.1"/>
    <property type="molecule type" value="Genomic_DNA"/>
</dbReference>
<dbReference type="GO" id="GO:0005524">
    <property type="term" value="F:ATP binding"/>
    <property type="evidence" value="ECO:0007669"/>
    <property type="project" value="InterPro"/>
</dbReference>
<accession>A0A6A4Y631</accession>
<evidence type="ECO:0000256" key="1">
    <source>
        <dbReference type="SAM" id="MobiDB-lite"/>
    </source>
</evidence>
<dbReference type="SUPFAM" id="SSF56112">
    <property type="entry name" value="Protein kinase-like (PK-like)"/>
    <property type="match status" value="1"/>
</dbReference>
<dbReference type="GO" id="GO:0004672">
    <property type="term" value="F:protein kinase activity"/>
    <property type="evidence" value="ECO:0007669"/>
    <property type="project" value="InterPro"/>
</dbReference>
<dbReference type="PANTHER" id="PTHR24362:SF309">
    <property type="entry name" value="PROTEIN KINASE DOMAIN-CONTAINING PROTEIN"/>
    <property type="match status" value="1"/>
</dbReference>
<dbReference type="PANTHER" id="PTHR24362">
    <property type="entry name" value="SERINE/THREONINE-PROTEIN KINASE NEK"/>
    <property type="match status" value="1"/>
</dbReference>
<organism evidence="3">
    <name type="scientific">Aphanomyces stellatus</name>
    <dbReference type="NCBI Taxonomy" id="120398"/>
    <lineage>
        <taxon>Eukaryota</taxon>
        <taxon>Sar</taxon>
        <taxon>Stramenopiles</taxon>
        <taxon>Oomycota</taxon>
        <taxon>Saprolegniomycetes</taxon>
        <taxon>Saprolegniales</taxon>
        <taxon>Verrucalvaceae</taxon>
        <taxon>Aphanomyces</taxon>
    </lineage>
</organism>
<evidence type="ECO:0000313" key="3">
    <source>
        <dbReference type="EMBL" id="KAF0691010.1"/>
    </source>
</evidence>
<reference evidence="3" key="1">
    <citation type="submission" date="2019-06" db="EMBL/GenBank/DDBJ databases">
        <title>Genomics analysis of Aphanomyces spp. identifies a new class of oomycete effector associated with host adaptation.</title>
        <authorList>
            <person name="Gaulin E."/>
        </authorList>
    </citation>
    <scope>NUCLEOTIDE SEQUENCE</scope>
    <source>
        <strain evidence="3">CBS 578.67</strain>
    </source>
</reference>
<comment type="caution">
    <text evidence="3">The sequence shown here is derived from an EMBL/GenBank/DDBJ whole genome shotgun (WGS) entry which is preliminary data.</text>
</comment>
<proteinExistence type="predicted"/>
<name>A0A6A4Y631_9STRA</name>
<dbReference type="PROSITE" id="PS50011">
    <property type="entry name" value="PROTEIN_KINASE_DOM"/>
    <property type="match status" value="1"/>
</dbReference>